<organism evidence="1 2">
    <name type="scientific">Fertoeibacter niger</name>
    <dbReference type="NCBI Taxonomy" id="2656921"/>
    <lineage>
        <taxon>Bacteria</taxon>
        <taxon>Pseudomonadati</taxon>
        <taxon>Pseudomonadota</taxon>
        <taxon>Alphaproteobacteria</taxon>
        <taxon>Rhodobacterales</taxon>
        <taxon>Paracoccaceae</taxon>
        <taxon>Fertoeibacter</taxon>
    </lineage>
</organism>
<dbReference type="RefSeq" id="WP_152823533.1">
    <property type="nucleotide sequence ID" value="NZ_WHUT02000001.1"/>
</dbReference>
<sequence>MRSQLILGSGPNVTEARHWPRAGFDHVLAINNAWRVRPDWDALIHPWDFPAERRPVPGPAQRLVTQEDFVPAQNAFGGFVYGGGTMAFTAAYWALHAHAPRVVAMMGCDMTYPKTGPTHFYGMGSPDPLRPDITLQSLEGKAARLMVLAAMQGTAMVNLSQAPSRLVFPRASVTGLAGVRVQDFDDALATRALAREAELGYVVPTGRYWEQAARFDARALAELDALWLAAAQPARRLSA</sequence>
<evidence type="ECO:0000313" key="2">
    <source>
        <dbReference type="Proteomes" id="UP000484076"/>
    </source>
</evidence>
<proteinExistence type="predicted"/>
<accession>A0A8X8KPD0</accession>
<name>A0A8X8KPD0_9RHOB</name>
<dbReference type="Proteomes" id="UP000484076">
    <property type="component" value="Unassembled WGS sequence"/>
</dbReference>
<keyword evidence="2" id="KW-1185">Reference proteome</keyword>
<dbReference type="EMBL" id="WHUT02000001">
    <property type="protein sequence ID" value="NUB42832.1"/>
    <property type="molecule type" value="Genomic_DNA"/>
</dbReference>
<dbReference type="AlphaFoldDB" id="A0A8X8KPD0"/>
<protein>
    <submittedName>
        <fullName evidence="1">Uncharacterized protein</fullName>
    </submittedName>
</protein>
<gene>
    <name evidence="1" type="ORF">GEU84_000405</name>
</gene>
<reference evidence="1" key="1">
    <citation type="submission" date="2020-05" db="EMBL/GenBank/DDBJ databases">
        <title>Fertoebacter nigrum gen. nov., sp. nov., a new member of the family Rhodobacteraceae.</title>
        <authorList>
            <person name="Szuroczki S."/>
            <person name="Abbaszade G."/>
            <person name="Buni D."/>
            <person name="Schumann P."/>
            <person name="Toth E."/>
        </authorList>
    </citation>
    <scope>NUCLEOTIDE SEQUENCE</scope>
    <source>
        <strain evidence="1">RG-N-1a</strain>
    </source>
</reference>
<comment type="caution">
    <text evidence="1">The sequence shown here is derived from an EMBL/GenBank/DDBJ whole genome shotgun (WGS) entry which is preliminary data.</text>
</comment>
<evidence type="ECO:0000313" key="1">
    <source>
        <dbReference type="EMBL" id="NUB42832.1"/>
    </source>
</evidence>